<dbReference type="Pfam" id="PF08818">
    <property type="entry name" value="DUF1801"/>
    <property type="match status" value="1"/>
</dbReference>
<dbReference type="EMBL" id="QOIL01000012">
    <property type="protein sequence ID" value="RCG29064.1"/>
    <property type="molecule type" value="Genomic_DNA"/>
</dbReference>
<dbReference type="OrthoDB" id="9811812at2"/>
<organism evidence="2 3">
    <name type="scientific">Sphaerisporangium album</name>
    <dbReference type="NCBI Taxonomy" id="509200"/>
    <lineage>
        <taxon>Bacteria</taxon>
        <taxon>Bacillati</taxon>
        <taxon>Actinomycetota</taxon>
        <taxon>Actinomycetes</taxon>
        <taxon>Streptosporangiales</taxon>
        <taxon>Streptosporangiaceae</taxon>
        <taxon>Sphaerisporangium</taxon>
    </lineage>
</organism>
<evidence type="ECO:0000259" key="1">
    <source>
        <dbReference type="Pfam" id="PF08818"/>
    </source>
</evidence>
<sequence length="116" mass="12937">MSSKEVDEFVKTKVLPQHQGIVEKLRSLMKENAPSSEEIISRGSPAWKANGNLAIISTSKTHITFAFMRGAEFKDTHGLLDGIGKTTRHVKIKTLESLNEAALRDYIKQAVKLDEE</sequence>
<gene>
    <name evidence="2" type="ORF">DQ384_22250</name>
</gene>
<proteinExistence type="predicted"/>
<protein>
    <submittedName>
        <fullName evidence="2">DUF1801 domain-containing protein</fullName>
    </submittedName>
</protein>
<comment type="caution">
    <text evidence="2">The sequence shown here is derived from an EMBL/GenBank/DDBJ whole genome shotgun (WGS) entry which is preliminary data.</text>
</comment>
<name>A0A367FFH0_9ACTN</name>
<dbReference type="InterPro" id="IPR014922">
    <property type="entry name" value="YdhG-like"/>
</dbReference>
<evidence type="ECO:0000313" key="3">
    <source>
        <dbReference type="Proteomes" id="UP000253094"/>
    </source>
</evidence>
<dbReference type="Gene3D" id="3.90.1150.200">
    <property type="match status" value="1"/>
</dbReference>
<dbReference type="AlphaFoldDB" id="A0A367FFH0"/>
<reference evidence="2 3" key="1">
    <citation type="submission" date="2018-06" db="EMBL/GenBank/DDBJ databases">
        <title>Sphaerisporangium craniellae sp. nov., isolated from a marine sponge in the South China Sea.</title>
        <authorList>
            <person name="Li L."/>
        </authorList>
    </citation>
    <scope>NUCLEOTIDE SEQUENCE [LARGE SCALE GENOMIC DNA]</scope>
    <source>
        <strain evidence="2 3">CCTCC AA 208026</strain>
    </source>
</reference>
<keyword evidence="3" id="KW-1185">Reference proteome</keyword>
<feature type="domain" description="YdhG-like" evidence="1">
    <location>
        <begin position="19"/>
        <end position="111"/>
    </location>
</feature>
<dbReference type="Proteomes" id="UP000253094">
    <property type="component" value="Unassembled WGS sequence"/>
</dbReference>
<dbReference type="SUPFAM" id="SSF159888">
    <property type="entry name" value="YdhG-like"/>
    <property type="match status" value="1"/>
</dbReference>
<evidence type="ECO:0000313" key="2">
    <source>
        <dbReference type="EMBL" id="RCG29064.1"/>
    </source>
</evidence>
<accession>A0A367FFH0</accession>
<dbReference type="RefSeq" id="WP_114030786.1">
    <property type="nucleotide sequence ID" value="NZ_QOIL01000012.1"/>
</dbReference>